<protein>
    <submittedName>
        <fullName evidence="2">Uncharacterized protein</fullName>
    </submittedName>
</protein>
<feature type="region of interest" description="Disordered" evidence="1">
    <location>
        <begin position="1"/>
        <end position="29"/>
    </location>
</feature>
<gene>
    <name evidence="2" type="ORF">BU23DRAFT_266698</name>
</gene>
<evidence type="ECO:0000313" key="2">
    <source>
        <dbReference type="EMBL" id="KAF1968399.1"/>
    </source>
</evidence>
<accession>A0A6A5UWN6</accession>
<organism evidence="2 3">
    <name type="scientific">Bimuria novae-zelandiae CBS 107.79</name>
    <dbReference type="NCBI Taxonomy" id="1447943"/>
    <lineage>
        <taxon>Eukaryota</taxon>
        <taxon>Fungi</taxon>
        <taxon>Dikarya</taxon>
        <taxon>Ascomycota</taxon>
        <taxon>Pezizomycotina</taxon>
        <taxon>Dothideomycetes</taxon>
        <taxon>Pleosporomycetidae</taxon>
        <taxon>Pleosporales</taxon>
        <taxon>Massarineae</taxon>
        <taxon>Didymosphaeriaceae</taxon>
        <taxon>Bimuria</taxon>
    </lineage>
</organism>
<dbReference type="Proteomes" id="UP000800036">
    <property type="component" value="Unassembled WGS sequence"/>
</dbReference>
<evidence type="ECO:0000256" key="1">
    <source>
        <dbReference type="SAM" id="MobiDB-lite"/>
    </source>
</evidence>
<feature type="compositionally biased region" description="Low complexity" evidence="1">
    <location>
        <begin position="1"/>
        <end position="12"/>
    </location>
</feature>
<name>A0A6A5UWN6_9PLEO</name>
<evidence type="ECO:0000313" key="3">
    <source>
        <dbReference type="Proteomes" id="UP000800036"/>
    </source>
</evidence>
<reference evidence="2" key="1">
    <citation type="journal article" date="2020" name="Stud. Mycol.">
        <title>101 Dothideomycetes genomes: a test case for predicting lifestyles and emergence of pathogens.</title>
        <authorList>
            <person name="Haridas S."/>
            <person name="Albert R."/>
            <person name="Binder M."/>
            <person name="Bloem J."/>
            <person name="Labutti K."/>
            <person name="Salamov A."/>
            <person name="Andreopoulos B."/>
            <person name="Baker S."/>
            <person name="Barry K."/>
            <person name="Bills G."/>
            <person name="Bluhm B."/>
            <person name="Cannon C."/>
            <person name="Castanera R."/>
            <person name="Culley D."/>
            <person name="Daum C."/>
            <person name="Ezra D."/>
            <person name="Gonzalez J."/>
            <person name="Henrissat B."/>
            <person name="Kuo A."/>
            <person name="Liang C."/>
            <person name="Lipzen A."/>
            <person name="Lutzoni F."/>
            <person name="Magnuson J."/>
            <person name="Mondo S."/>
            <person name="Nolan M."/>
            <person name="Ohm R."/>
            <person name="Pangilinan J."/>
            <person name="Park H.-J."/>
            <person name="Ramirez L."/>
            <person name="Alfaro M."/>
            <person name="Sun H."/>
            <person name="Tritt A."/>
            <person name="Yoshinaga Y."/>
            <person name="Zwiers L.-H."/>
            <person name="Turgeon B."/>
            <person name="Goodwin S."/>
            <person name="Spatafora J."/>
            <person name="Crous P."/>
            <person name="Grigoriev I."/>
        </authorList>
    </citation>
    <scope>NUCLEOTIDE SEQUENCE</scope>
    <source>
        <strain evidence="2">CBS 107.79</strain>
    </source>
</reference>
<proteinExistence type="predicted"/>
<sequence>MQAPPYSYTSPYPSSPPTCHAKHSPHSTRRRTAIIPVPSPFVHVSTARTAPPISYPPSSLVHFGELRRRYNVQYRRAGTPFVSRTEERVRHVRWSPRRRKNYVYLIFHACPIGNVYRANREVGWKYESVVCWDGRGMLHGESGECGTRLSLRKFSFCFAVLVIAFDWDTGEIGKLV</sequence>
<dbReference type="EMBL" id="ML976721">
    <property type="protein sequence ID" value="KAF1968399.1"/>
    <property type="molecule type" value="Genomic_DNA"/>
</dbReference>
<feature type="compositionally biased region" description="Basic residues" evidence="1">
    <location>
        <begin position="20"/>
        <end position="29"/>
    </location>
</feature>
<dbReference type="AlphaFoldDB" id="A0A6A5UWN6"/>
<keyword evidence="3" id="KW-1185">Reference proteome</keyword>